<dbReference type="Proteomes" id="UP001178507">
    <property type="component" value="Unassembled WGS sequence"/>
</dbReference>
<organism evidence="1 3">
    <name type="scientific">Effrenium voratum</name>
    <dbReference type="NCBI Taxonomy" id="2562239"/>
    <lineage>
        <taxon>Eukaryota</taxon>
        <taxon>Sar</taxon>
        <taxon>Alveolata</taxon>
        <taxon>Dinophyceae</taxon>
        <taxon>Suessiales</taxon>
        <taxon>Symbiodiniaceae</taxon>
        <taxon>Effrenium</taxon>
    </lineage>
</organism>
<sequence>MKRARDVLPVDTLQKSGNTRPEAELECWDVSLLSSAGRPVKPGRPLAYMLQLGASLQARAKCFLCGRRQHPACSHEQRREDARHMHIFRTEPVSAPALHTWLATPTTVIPVRPDTVAVLAVPFAFRRFLAPVNCFSDERALDDVELLT</sequence>
<keyword evidence="3" id="KW-1185">Reference proteome</keyword>
<name>A0AA36JH30_9DINO</name>
<evidence type="ECO:0000313" key="1">
    <source>
        <dbReference type="EMBL" id="CAJ1405521.1"/>
    </source>
</evidence>
<evidence type="ECO:0000313" key="3">
    <source>
        <dbReference type="Proteomes" id="UP001178507"/>
    </source>
</evidence>
<proteinExistence type="predicted"/>
<evidence type="ECO:0000313" key="2">
    <source>
        <dbReference type="EMBL" id="CAJ1405523.1"/>
    </source>
</evidence>
<gene>
    <name evidence="1" type="ORF">EVOR1521_LOCUS27705</name>
    <name evidence="2" type="ORF">EVOR1521_LOCUS27707</name>
</gene>
<reference evidence="1" key="1">
    <citation type="submission" date="2023-08" db="EMBL/GenBank/DDBJ databases">
        <authorList>
            <person name="Chen Y."/>
            <person name="Shah S."/>
            <person name="Dougan E. K."/>
            <person name="Thang M."/>
            <person name="Chan C."/>
        </authorList>
    </citation>
    <scope>NUCLEOTIDE SEQUENCE</scope>
</reference>
<dbReference type="EMBL" id="CAUJNA010003589">
    <property type="protein sequence ID" value="CAJ1405521.1"/>
    <property type="molecule type" value="Genomic_DNA"/>
</dbReference>
<dbReference type="EMBL" id="CAUJNA010003589">
    <property type="protein sequence ID" value="CAJ1405523.1"/>
    <property type="molecule type" value="Genomic_DNA"/>
</dbReference>
<comment type="caution">
    <text evidence="1">The sequence shown here is derived from an EMBL/GenBank/DDBJ whole genome shotgun (WGS) entry which is preliminary data.</text>
</comment>
<dbReference type="AlphaFoldDB" id="A0AA36JH30"/>
<protein>
    <submittedName>
        <fullName evidence="1">Uncharacterized protein</fullName>
    </submittedName>
</protein>
<accession>A0AA36JH30</accession>